<feature type="transmembrane region" description="Helical" evidence="2">
    <location>
        <begin position="90"/>
        <end position="116"/>
    </location>
</feature>
<dbReference type="AlphaFoldDB" id="A0AAP4BSC8"/>
<dbReference type="RefSeq" id="WP_284589504.1">
    <property type="nucleotide sequence ID" value="NZ_JASNVP010000002.1"/>
</dbReference>
<accession>A0AAP4BSC8</accession>
<name>A0AAP4BSC8_9CORY</name>
<evidence type="ECO:0000313" key="4">
    <source>
        <dbReference type="Proteomes" id="UP001226160"/>
    </source>
</evidence>
<dbReference type="EMBL" id="JASNVP010000002">
    <property type="protein sequence ID" value="MDK4325482.1"/>
    <property type="molecule type" value="Genomic_DNA"/>
</dbReference>
<feature type="compositionally biased region" description="Polar residues" evidence="1">
    <location>
        <begin position="169"/>
        <end position="188"/>
    </location>
</feature>
<keyword evidence="2" id="KW-1133">Transmembrane helix</keyword>
<feature type="transmembrane region" description="Helical" evidence="2">
    <location>
        <begin position="15"/>
        <end position="43"/>
    </location>
</feature>
<reference evidence="3" key="1">
    <citation type="submission" date="2023-05" db="EMBL/GenBank/DDBJ databases">
        <title>Metabolic capabilities are highly conserved among human nasal-associated Corynebacterium species in pangenomic analyses.</title>
        <authorList>
            <person name="Tran T.H."/>
            <person name="Roberts A.Q."/>
            <person name="Escapa I.F."/>
            <person name="Gao W."/>
            <person name="Conlan S."/>
            <person name="Kong H."/>
            <person name="Segre J.A."/>
            <person name="Kelly M.S."/>
            <person name="Lemon K.P."/>
        </authorList>
    </citation>
    <scope>NUCLEOTIDE SEQUENCE</scope>
    <source>
        <strain evidence="3">KPL2654</strain>
    </source>
</reference>
<keyword evidence="2" id="KW-0812">Transmembrane</keyword>
<gene>
    <name evidence="3" type="ORF">QPX54_03000</name>
</gene>
<organism evidence="3 4">
    <name type="scientific">Corynebacterium propinquum</name>
    <dbReference type="NCBI Taxonomy" id="43769"/>
    <lineage>
        <taxon>Bacteria</taxon>
        <taxon>Bacillati</taxon>
        <taxon>Actinomycetota</taxon>
        <taxon>Actinomycetes</taxon>
        <taxon>Mycobacteriales</taxon>
        <taxon>Corynebacteriaceae</taxon>
        <taxon>Corynebacterium</taxon>
    </lineage>
</organism>
<feature type="compositionally biased region" description="Basic and acidic residues" evidence="1">
    <location>
        <begin position="221"/>
        <end position="231"/>
    </location>
</feature>
<dbReference type="Proteomes" id="UP001226160">
    <property type="component" value="Unassembled WGS sequence"/>
</dbReference>
<feature type="region of interest" description="Disordered" evidence="1">
    <location>
        <begin position="169"/>
        <end position="245"/>
    </location>
</feature>
<sequence length="245" mass="26336">MPVVMFFFYMLSEILAFWAVASLIGFGWAMLALLATVVLGILITRIEVRRIAATQASLLQRLRAQRNGSLADDSHAAPNLRQAGKSAGDIGLTLAGAFLLAVPGFATAFVGLLLVFPLTRPIIRGFLLGRMQRSVEKFGVRFFEASPTGRKHASYGSFGFADGRTHGSSNSADFGKTSGNSSDKTASASDDVLDEEELRQWAESMSPEDFATGSNNSVSDDNNKHHEHDKNTGASDESGNKNSDD</sequence>
<proteinExistence type="predicted"/>
<evidence type="ECO:0000313" key="3">
    <source>
        <dbReference type="EMBL" id="MDK4325482.1"/>
    </source>
</evidence>
<dbReference type="GO" id="GO:0016020">
    <property type="term" value="C:membrane"/>
    <property type="evidence" value="ECO:0007669"/>
    <property type="project" value="InterPro"/>
</dbReference>
<dbReference type="Pfam" id="PF04186">
    <property type="entry name" value="FxsA"/>
    <property type="match status" value="1"/>
</dbReference>
<evidence type="ECO:0000256" key="1">
    <source>
        <dbReference type="SAM" id="MobiDB-lite"/>
    </source>
</evidence>
<dbReference type="NCBIfam" id="NF008528">
    <property type="entry name" value="PRK11463.1-2"/>
    <property type="match status" value="1"/>
</dbReference>
<keyword evidence="2" id="KW-0472">Membrane</keyword>
<evidence type="ECO:0000256" key="2">
    <source>
        <dbReference type="SAM" id="Phobius"/>
    </source>
</evidence>
<protein>
    <submittedName>
        <fullName evidence="3">FxsA family protein</fullName>
    </submittedName>
</protein>
<dbReference type="PANTHER" id="PTHR35335">
    <property type="entry name" value="UPF0716 PROTEIN FXSA"/>
    <property type="match status" value="1"/>
</dbReference>
<comment type="caution">
    <text evidence="3">The sequence shown here is derived from an EMBL/GenBank/DDBJ whole genome shotgun (WGS) entry which is preliminary data.</text>
</comment>
<dbReference type="PANTHER" id="PTHR35335:SF1">
    <property type="entry name" value="UPF0716 PROTEIN FXSA"/>
    <property type="match status" value="1"/>
</dbReference>
<dbReference type="InterPro" id="IPR007313">
    <property type="entry name" value="FxsA"/>
</dbReference>